<keyword evidence="2" id="KW-1185">Reference proteome</keyword>
<sequence length="236" mass="24441">MKIERGLPLLLTLALLGCAEPVDSCSEASSASEGARCDFDESCREFRDGPTNCGYVDRTCVDGRLRVSVIPFGCPTLPDAGSGCGAYEPPPAMTSTECRSDADCGGSGSCWAPGDTSAFYVAGFCPMECANDGDCAASQVCVELNQGSCSQCRERCTATSCSRWETCGDDGRCRPQRCDEGYACPIGSTCVPGGVDDVDAHGCTTVPCDDDDDCGCGACVFGSCALGPGRCEPPRP</sequence>
<organism evidence="1 2">
    <name type="scientific">Sandaracinus amylolyticus</name>
    <dbReference type="NCBI Taxonomy" id="927083"/>
    <lineage>
        <taxon>Bacteria</taxon>
        <taxon>Pseudomonadati</taxon>
        <taxon>Myxococcota</taxon>
        <taxon>Polyangia</taxon>
        <taxon>Polyangiales</taxon>
        <taxon>Sandaracinaceae</taxon>
        <taxon>Sandaracinus</taxon>
    </lineage>
</organism>
<dbReference type="KEGG" id="samy:DB32_008556"/>
<reference evidence="1 2" key="1">
    <citation type="submission" date="2015-03" db="EMBL/GenBank/DDBJ databases">
        <title>Genome assembly of Sandaracinus amylolyticus DSM 53668.</title>
        <authorList>
            <person name="Sharma G."/>
            <person name="Subramanian S."/>
        </authorList>
    </citation>
    <scope>NUCLEOTIDE SEQUENCE [LARGE SCALE GENOMIC DNA]</scope>
    <source>
        <strain evidence="1 2">DSM 53668</strain>
    </source>
</reference>
<accession>A0A0F6YMI9</accession>
<name>A0A0F6YMI9_9BACT</name>
<dbReference type="RefSeq" id="WP_053238278.1">
    <property type="nucleotide sequence ID" value="NZ_CP011125.1"/>
</dbReference>
<dbReference type="EMBL" id="CP011125">
    <property type="protein sequence ID" value="AKF11407.1"/>
    <property type="molecule type" value="Genomic_DNA"/>
</dbReference>
<proteinExistence type="predicted"/>
<dbReference type="Proteomes" id="UP000034883">
    <property type="component" value="Chromosome"/>
</dbReference>
<dbReference type="OrthoDB" id="5489003at2"/>
<protein>
    <submittedName>
        <fullName evidence="1">Tryptophan synthase alpha chain</fullName>
    </submittedName>
</protein>
<evidence type="ECO:0000313" key="2">
    <source>
        <dbReference type="Proteomes" id="UP000034883"/>
    </source>
</evidence>
<gene>
    <name evidence="1" type="ORF">DB32_008556</name>
</gene>
<dbReference type="PROSITE" id="PS51257">
    <property type="entry name" value="PROKAR_LIPOPROTEIN"/>
    <property type="match status" value="1"/>
</dbReference>
<dbReference type="AlphaFoldDB" id="A0A0F6YMI9"/>
<evidence type="ECO:0000313" key="1">
    <source>
        <dbReference type="EMBL" id="AKF11407.1"/>
    </source>
</evidence>